<proteinExistence type="predicted"/>
<evidence type="ECO:0000313" key="2">
    <source>
        <dbReference type="Proteomes" id="UP000004754"/>
    </source>
</evidence>
<dbReference type="STRING" id="887929.HMP0721_0495"/>
<reference evidence="1 2" key="1">
    <citation type="submission" date="2010-12" db="EMBL/GenBank/DDBJ databases">
        <authorList>
            <person name="Muzny D."/>
            <person name="Qin X."/>
            <person name="Deng J."/>
            <person name="Jiang H."/>
            <person name="Liu Y."/>
            <person name="Qu J."/>
            <person name="Song X.-Z."/>
            <person name="Zhang L."/>
            <person name="Thornton R."/>
            <person name="Coyle M."/>
            <person name="Francisco L."/>
            <person name="Jackson L."/>
            <person name="Javaid M."/>
            <person name="Korchina V."/>
            <person name="Kovar C."/>
            <person name="Mata R."/>
            <person name="Mathew T."/>
            <person name="Ngo R."/>
            <person name="Nguyen L."/>
            <person name="Nguyen N."/>
            <person name="Okwuonu G."/>
            <person name="Ongeri F."/>
            <person name="Pham C."/>
            <person name="Simmons D."/>
            <person name="Wilczek-Boney K."/>
            <person name="Hale W."/>
            <person name="Jakkamsetti A."/>
            <person name="Pham P."/>
            <person name="Ruth R."/>
            <person name="San Lucas F."/>
            <person name="Warren J."/>
            <person name="Zhang J."/>
            <person name="Zhao Z."/>
            <person name="Zhou C."/>
            <person name="Zhu D."/>
            <person name="Lee S."/>
            <person name="Bess C."/>
            <person name="Blankenburg K."/>
            <person name="Forbes L."/>
            <person name="Fu Q."/>
            <person name="Gubbala S."/>
            <person name="Hirani K."/>
            <person name="Jayaseelan J.C."/>
            <person name="Lara F."/>
            <person name="Munidasa M."/>
            <person name="Palculict T."/>
            <person name="Patil S."/>
            <person name="Pu L.-L."/>
            <person name="Saada N."/>
            <person name="Tang L."/>
            <person name="Weissenberger G."/>
            <person name="Zhu Y."/>
            <person name="Hemphill L."/>
            <person name="Shang Y."/>
            <person name="Youmans B."/>
            <person name="Ayvaz T."/>
            <person name="Ross M."/>
            <person name="Santibanez J."/>
            <person name="Aqrawi P."/>
            <person name="Gross S."/>
            <person name="Joshi V."/>
            <person name="Fowler G."/>
            <person name="Nazareth L."/>
            <person name="Reid J."/>
            <person name="Worley K."/>
            <person name="Petrosino J."/>
            <person name="Highlander S."/>
            <person name="Gibbs R."/>
        </authorList>
    </citation>
    <scope>NUCLEOTIDE SEQUENCE [LARGE SCALE GENOMIC DNA]</scope>
    <source>
        <strain evidence="1 2">ATCC 23263</strain>
    </source>
</reference>
<evidence type="ECO:0000313" key="1">
    <source>
        <dbReference type="EMBL" id="EFV02587.1"/>
    </source>
</evidence>
<comment type="caution">
    <text evidence="1">The sequence shown here is derived from an EMBL/GenBank/DDBJ whole genome shotgun (WGS) entry which is preliminary data.</text>
</comment>
<keyword evidence="2" id="KW-1185">Reference proteome</keyword>
<dbReference type="AlphaFoldDB" id="E6MER2"/>
<gene>
    <name evidence="1" type="ORF">HMP0721_0495</name>
</gene>
<protein>
    <submittedName>
        <fullName evidence="1">Uncharacterized protein</fullName>
    </submittedName>
</protein>
<dbReference type="EMBL" id="AEQN01000007">
    <property type="protein sequence ID" value="EFV02587.1"/>
    <property type="molecule type" value="Genomic_DNA"/>
</dbReference>
<sequence>MLLAIFDPAAERICFRLDYDFETKRNRIGKFTEKFLCRQFY</sequence>
<dbReference type="HOGENOM" id="CLU_3275249_0_0_9"/>
<organism evidence="1 2">
    <name type="scientific">Pseudoramibacter alactolyticus ATCC 23263</name>
    <dbReference type="NCBI Taxonomy" id="887929"/>
    <lineage>
        <taxon>Bacteria</taxon>
        <taxon>Bacillati</taxon>
        <taxon>Bacillota</taxon>
        <taxon>Clostridia</taxon>
        <taxon>Eubacteriales</taxon>
        <taxon>Eubacteriaceae</taxon>
        <taxon>Pseudoramibacter</taxon>
    </lineage>
</organism>
<name>E6MER2_9FIRM</name>
<dbReference type="Proteomes" id="UP000004754">
    <property type="component" value="Unassembled WGS sequence"/>
</dbReference>
<accession>E6MER2</accession>